<organism evidence="4 5">
    <name type="scientific">Mesorhabditis spiculigera</name>
    <dbReference type="NCBI Taxonomy" id="96644"/>
    <lineage>
        <taxon>Eukaryota</taxon>
        <taxon>Metazoa</taxon>
        <taxon>Ecdysozoa</taxon>
        <taxon>Nematoda</taxon>
        <taxon>Chromadorea</taxon>
        <taxon>Rhabditida</taxon>
        <taxon>Rhabditina</taxon>
        <taxon>Rhabditomorpha</taxon>
        <taxon>Rhabditoidea</taxon>
        <taxon>Rhabditidae</taxon>
        <taxon>Mesorhabditinae</taxon>
        <taxon>Mesorhabditis</taxon>
    </lineage>
</organism>
<keyword evidence="5" id="KW-1185">Reference proteome</keyword>
<dbReference type="AlphaFoldDB" id="A0AA36GD61"/>
<dbReference type="CDD" id="cd00047">
    <property type="entry name" value="PTPc"/>
    <property type="match status" value="1"/>
</dbReference>
<dbReference type="SMART" id="SM00404">
    <property type="entry name" value="PTPc_motif"/>
    <property type="match status" value="1"/>
</dbReference>
<feature type="domain" description="Tyrosine specific protein phosphatases" evidence="3">
    <location>
        <begin position="260"/>
        <end position="332"/>
    </location>
</feature>
<reference evidence="4" key="1">
    <citation type="submission" date="2023-06" db="EMBL/GenBank/DDBJ databases">
        <authorList>
            <person name="Delattre M."/>
        </authorList>
    </citation>
    <scope>NUCLEOTIDE SEQUENCE</scope>
    <source>
        <strain evidence="4">AF72</strain>
    </source>
</reference>
<dbReference type="PROSITE" id="PS50056">
    <property type="entry name" value="TYR_PHOSPHATASE_2"/>
    <property type="match status" value="1"/>
</dbReference>
<dbReference type="PANTHER" id="PTHR46163">
    <property type="entry name" value="TYROSINE-PROTEIN PHOSPHATASE-RELATED"/>
    <property type="match status" value="1"/>
</dbReference>
<dbReference type="InterPro" id="IPR029021">
    <property type="entry name" value="Prot-tyrosine_phosphatase-like"/>
</dbReference>
<dbReference type="GO" id="GO:0004725">
    <property type="term" value="F:protein tyrosine phosphatase activity"/>
    <property type="evidence" value="ECO:0007669"/>
    <property type="project" value="InterPro"/>
</dbReference>
<dbReference type="Gene3D" id="3.90.190.10">
    <property type="entry name" value="Protein tyrosine phosphatase superfamily"/>
    <property type="match status" value="1"/>
</dbReference>
<gene>
    <name evidence="4" type="ORF">MSPICULIGERA_LOCUS24718</name>
</gene>
<feature type="region of interest" description="Disordered" evidence="1">
    <location>
        <begin position="1"/>
        <end position="68"/>
    </location>
</feature>
<dbReference type="Proteomes" id="UP001177023">
    <property type="component" value="Unassembled WGS sequence"/>
</dbReference>
<dbReference type="Pfam" id="PF00102">
    <property type="entry name" value="Y_phosphatase"/>
    <property type="match status" value="1"/>
</dbReference>
<evidence type="ECO:0000259" key="3">
    <source>
        <dbReference type="PROSITE" id="PS50056"/>
    </source>
</evidence>
<evidence type="ECO:0000313" key="4">
    <source>
        <dbReference type="EMBL" id="CAJ0586730.1"/>
    </source>
</evidence>
<dbReference type="SMART" id="SM00194">
    <property type="entry name" value="PTPc"/>
    <property type="match status" value="1"/>
</dbReference>
<feature type="domain" description="Tyrosine-protein phosphatase" evidence="2">
    <location>
        <begin position="88"/>
        <end position="341"/>
    </location>
</feature>
<dbReference type="PROSITE" id="PS00383">
    <property type="entry name" value="TYR_PHOSPHATASE_1"/>
    <property type="match status" value="1"/>
</dbReference>
<dbReference type="InterPro" id="IPR016130">
    <property type="entry name" value="Tyr_Pase_AS"/>
</dbReference>
<proteinExistence type="predicted"/>
<comment type="caution">
    <text evidence="4">The sequence shown here is derived from an EMBL/GenBank/DDBJ whole genome shotgun (WGS) entry which is preliminary data.</text>
</comment>
<feature type="non-terminal residue" evidence="4">
    <location>
        <position position="372"/>
    </location>
</feature>
<dbReference type="InterPro" id="IPR003595">
    <property type="entry name" value="Tyr_Pase_cat"/>
</dbReference>
<dbReference type="InterPro" id="IPR000242">
    <property type="entry name" value="PTP_cat"/>
</dbReference>
<dbReference type="PRINTS" id="PR00700">
    <property type="entry name" value="PRTYPHPHTASE"/>
</dbReference>
<feature type="compositionally biased region" description="Basic and acidic residues" evidence="1">
    <location>
        <begin position="33"/>
        <end position="55"/>
    </location>
</feature>
<dbReference type="InterPro" id="IPR052782">
    <property type="entry name" value="Oocyte-zygote_transition_reg"/>
</dbReference>
<protein>
    <submittedName>
        <fullName evidence="4">Uncharacterized protein</fullName>
    </submittedName>
</protein>
<dbReference type="SUPFAM" id="SSF52799">
    <property type="entry name" value="(Phosphotyrosine protein) phosphatases II"/>
    <property type="match status" value="1"/>
</dbReference>
<sequence>MPAPGKTTSVDRLKRSAEGGVAASSPAANKQSAKKENKKNFIKEEQPPENHKEEAEAAPPSVPPQPVDEKDYRARFCKQVLAMSPKKIFREYKEGDMAKIKPENYTYLTYQRNEEKNRYPDILCIDETRVVLKERDATNDYIHASWVKLPNGRKYICTQGPLKETLEDFWHMIVTEKSPIIVMLCNLEEQGESKCERYYPKEGKTLTFGKYSVKYKKELKAVTSDIPVAQYTITAGSTTHTVTHYMCQNWTDHACPVDAAPIIKLLKKVTGESKKDIITVHCSAGIGRTATFLGIEYASLKVQSESDFKMEQLLRELRAQRFHAVQGGTQYLFLHVALLQMWSAEGIVSPESCQSFFDSYKRTMTHMISRKK</sequence>
<dbReference type="EMBL" id="CATQJA010002709">
    <property type="protein sequence ID" value="CAJ0586730.1"/>
    <property type="molecule type" value="Genomic_DNA"/>
</dbReference>
<accession>A0AA36GD61</accession>
<evidence type="ECO:0000256" key="1">
    <source>
        <dbReference type="SAM" id="MobiDB-lite"/>
    </source>
</evidence>
<evidence type="ECO:0000313" key="5">
    <source>
        <dbReference type="Proteomes" id="UP001177023"/>
    </source>
</evidence>
<dbReference type="InterPro" id="IPR000387">
    <property type="entry name" value="Tyr_Pase_dom"/>
</dbReference>
<name>A0AA36GD61_9BILA</name>
<evidence type="ECO:0000259" key="2">
    <source>
        <dbReference type="PROSITE" id="PS50055"/>
    </source>
</evidence>
<dbReference type="PROSITE" id="PS50055">
    <property type="entry name" value="TYR_PHOSPHATASE_PTP"/>
    <property type="match status" value="1"/>
</dbReference>